<evidence type="ECO:0000259" key="1">
    <source>
        <dbReference type="PROSITE" id="PS50848"/>
    </source>
</evidence>
<feature type="domain" description="START" evidence="1">
    <location>
        <begin position="32"/>
        <end position="207"/>
    </location>
</feature>
<dbReference type="PROSITE" id="PS50848">
    <property type="entry name" value="START"/>
    <property type="match status" value="1"/>
</dbReference>
<reference evidence="2 3" key="1">
    <citation type="journal article" date="2024" name="Nat. Commun.">
        <title>Phylogenomics reveals the evolutionary origins of lichenization in chlorophyte algae.</title>
        <authorList>
            <person name="Puginier C."/>
            <person name="Libourel C."/>
            <person name="Otte J."/>
            <person name="Skaloud P."/>
            <person name="Haon M."/>
            <person name="Grisel S."/>
            <person name="Petersen M."/>
            <person name="Berrin J.G."/>
            <person name="Delaux P.M."/>
            <person name="Dal Grande F."/>
            <person name="Keller J."/>
        </authorList>
    </citation>
    <scope>NUCLEOTIDE SEQUENCE [LARGE SCALE GENOMIC DNA]</scope>
    <source>
        <strain evidence="2 3">SAG 245.80</strain>
    </source>
</reference>
<evidence type="ECO:0000313" key="3">
    <source>
        <dbReference type="Proteomes" id="UP001445335"/>
    </source>
</evidence>
<gene>
    <name evidence="2" type="ORF">WJX81_002723</name>
</gene>
<evidence type="ECO:0000313" key="2">
    <source>
        <dbReference type="EMBL" id="KAK9830896.1"/>
    </source>
</evidence>
<organism evidence="2 3">
    <name type="scientific">Elliptochloris bilobata</name>
    <dbReference type="NCBI Taxonomy" id="381761"/>
    <lineage>
        <taxon>Eukaryota</taxon>
        <taxon>Viridiplantae</taxon>
        <taxon>Chlorophyta</taxon>
        <taxon>core chlorophytes</taxon>
        <taxon>Trebouxiophyceae</taxon>
        <taxon>Trebouxiophyceae incertae sedis</taxon>
        <taxon>Elliptochloris clade</taxon>
        <taxon>Elliptochloris</taxon>
    </lineage>
</organism>
<dbReference type="EMBL" id="JALJOU010000049">
    <property type="protein sequence ID" value="KAK9830896.1"/>
    <property type="molecule type" value="Genomic_DNA"/>
</dbReference>
<dbReference type="Proteomes" id="UP001445335">
    <property type="component" value="Unassembled WGS sequence"/>
</dbReference>
<dbReference type="GO" id="GO:0005737">
    <property type="term" value="C:cytoplasm"/>
    <property type="evidence" value="ECO:0007669"/>
    <property type="project" value="UniProtKB-ARBA"/>
</dbReference>
<dbReference type="SMART" id="SM00234">
    <property type="entry name" value="START"/>
    <property type="match status" value="1"/>
</dbReference>
<dbReference type="InterPro" id="IPR002913">
    <property type="entry name" value="START_lipid-bd_dom"/>
</dbReference>
<dbReference type="CDD" id="cd00177">
    <property type="entry name" value="START"/>
    <property type="match status" value="1"/>
</dbReference>
<dbReference type="PANTHER" id="PTHR19308:SF14">
    <property type="entry name" value="START DOMAIN-CONTAINING PROTEIN"/>
    <property type="match status" value="1"/>
</dbReference>
<comment type="caution">
    <text evidence="2">The sequence shown here is derived from an EMBL/GenBank/DDBJ whole genome shotgun (WGS) entry which is preliminary data.</text>
</comment>
<dbReference type="SUPFAM" id="SSF55961">
    <property type="entry name" value="Bet v1-like"/>
    <property type="match status" value="1"/>
</dbReference>
<sequence>MASELKLYKKYEAGLRYLLAQSPDSRALVPETEESAWERIGTKNEIEMFRELAKPPEKLNKTRGVGVIAAPPQLVADVITHDYEKWDDNIRGFKTLSEEHDEESGAVAETSWSRYSLGVPMMKDRDFVYCEVRQQAPGGLYIIYGESLSDEEAAQVKDVPAVKGVVRGKMGCSGWVVAPAQGGAASRVTYVSVTNLKGSFPPALVNQFTNDVPQTIHDVRKVVLAKLKSRARLQAAQA</sequence>
<dbReference type="Gene3D" id="3.30.530.20">
    <property type="match status" value="1"/>
</dbReference>
<dbReference type="Pfam" id="PF01852">
    <property type="entry name" value="START"/>
    <property type="match status" value="1"/>
</dbReference>
<keyword evidence="3" id="KW-1185">Reference proteome</keyword>
<accession>A0AAW1RAS7</accession>
<protein>
    <recommendedName>
        <fullName evidence="1">START domain-containing protein</fullName>
    </recommendedName>
</protein>
<name>A0AAW1RAS7_9CHLO</name>
<dbReference type="GO" id="GO:0008289">
    <property type="term" value="F:lipid binding"/>
    <property type="evidence" value="ECO:0007669"/>
    <property type="project" value="InterPro"/>
</dbReference>
<dbReference type="AlphaFoldDB" id="A0AAW1RAS7"/>
<proteinExistence type="predicted"/>
<dbReference type="InterPro" id="IPR023393">
    <property type="entry name" value="START-like_dom_sf"/>
</dbReference>
<dbReference type="PANTHER" id="PTHR19308">
    <property type="entry name" value="PHOSPHATIDYLCHOLINE TRANSFER PROTEIN"/>
    <property type="match status" value="1"/>
</dbReference>
<dbReference type="InterPro" id="IPR051213">
    <property type="entry name" value="START_lipid_transfer"/>
</dbReference>